<organism evidence="2 3">
    <name type="scientific">Alkalicoccobacillus plakortidis</name>
    <dbReference type="NCBI Taxonomy" id="444060"/>
    <lineage>
        <taxon>Bacteria</taxon>
        <taxon>Bacillati</taxon>
        <taxon>Bacillota</taxon>
        <taxon>Bacilli</taxon>
        <taxon>Bacillales</taxon>
        <taxon>Bacillaceae</taxon>
        <taxon>Alkalicoccobacillus</taxon>
    </lineage>
</organism>
<dbReference type="EMBL" id="JAMQJY010000001">
    <property type="protein sequence ID" value="MCM2675806.1"/>
    <property type="molecule type" value="Genomic_DNA"/>
</dbReference>
<proteinExistence type="inferred from homology"/>
<dbReference type="InterPro" id="IPR042100">
    <property type="entry name" value="Bug_dom1"/>
</dbReference>
<dbReference type="PANTHER" id="PTHR42928:SF5">
    <property type="entry name" value="BLR1237 PROTEIN"/>
    <property type="match status" value="1"/>
</dbReference>
<dbReference type="Gene3D" id="3.40.190.150">
    <property type="entry name" value="Bordetella uptake gene, domain 1"/>
    <property type="match status" value="1"/>
</dbReference>
<dbReference type="RefSeq" id="WP_251607017.1">
    <property type="nucleotide sequence ID" value="NZ_JAMQJY010000001.1"/>
</dbReference>
<evidence type="ECO:0000313" key="3">
    <source>
        <dbReference type="Proteomes" id="UP001203665"/>
    </source>
</evidence>
<comment type="caution">
    <text evidence="2">The sequence shown here is derived from an EMBL/GenBank/DDBJ whole genome shotgun (WGS) entry which is preliminary data.</text>
</comment>
<dbReference type="CDD" id="cd07012">
    <property type="entry name" value="PBP2_Bug_TTT"/>
    <property type="match status" value="1"/>
</dbReference>
<dbReference type="Pfam" id="PF03401">
    <property type="entry name" value="TctC"/>
    <property type="match status" value="1"/>
</dbReference>
<dbReference type="InterPro" id="IPR005064">
    <property type="entry name" value="BUG"/>
</dbReference>
<keyword evidence="3" id="KW-1185">Reference proteome</keyword>
<sequence>MRKQGKMAAVGMGVLILAACSTSEGKQASESDIAAYPNKTIEIYVPASPGGQTDTAARVMAKHLPKYLEANIVIVNQATAGGALAFENVRASDKDGYKLLFHHQALHTAHAVRQLEHSTDELTAIGTYSSVNQVFVVSANSPFDTLGDLVAFAEDNPNEVTYGSQIGGTTHFMGELLGIESGTEIKILDVGSESDRMTGLLGGQIDLAVTGVGNVLNYVESGDFKAIGVLADERDELAPELETTVEQGYDVQFPVVHTLYGPGDMPEEIVEKWNEATEKLAEDEAYNEELEKTFQQHTLMNSEETTIFSQEEMKKAQRIADELFSDIQ</sequence>
<dbReference type="SUPFAM" id="SSF53850">
    <property type="entry name" value="Periplasmic binding protein-like II"/>
    <property type="match status" value="1"/>
</dbReference>
<name>A0ABT0XIU1_9BACI</name>
<gene>
    <name evidence="2" type="ORF">NDM98_10090</name>
</gene>
<evidence type="ECO:0000313" key="2">
    <source>
        <dbReference type="EMBL" id="MCM2675806.1"/>
    </source>
</evidence>
<dbReference type="PIRSF" id="PIRSF017082">
    <property type="entry name" value="YflP"/>
    <property type="match status" value="1"/>
</dbReference>
<dbReference type="PANTHER" id="PTHR42928">
    <property type="entry name" value="TRICARBOXYLATE-BINDING PROTEIN"/>
    <property type="match status" value="1"/>
</dbReference>
<dbReference type="PROSITE" id="PS51257">
    <property type="entry name" value="PROKAR_LIPOPROTEIN"/>
    <property type="match status" value="1"/>
</dbReference>
<comment type="similarity">
    <text evidence="1">Belongs to the UPF0065 (bug) family.</text>
</comment>
<reference evidence="2" key="1">
    <citation type="submission" date="2022-06" db="EMBL/GenBank/DDBJ databases">
        <title>Alkalicoccobacillus porphyridii sp. nov., isolated from a marine red alga, Porphyridium purpureum and reclassification of Shouchella plakortidis and Shouchella gibsonii as Alkalicoccobacillus plakortidis comb. nov. and Alkalicoccobacillus gibsonii comb. nov.</title>
        <authorList>
            <person name="Kim K.H."/>
            <person name="Lee J.K."/>
            <person name="Han D.M."/>
            <person name="Baek J.H."/>
            <person name="Jeon C.O."/>
        </authorList>
    </citation>
    <scope>NUCLEOTIDE SEQUENCE</scope>
    <source>
        <strain evidence="2">DSM 19153</strain>
    </source>
</reference>
<protein>
    <submittedName>
        <fullName evidence="2">Tripartite tricarboxylate transporter substrate binding protein</fullName>
    </submittedName>
</protein>
<accession>A0ABT0XIU1</accession>
<evidence type="ECO:0000256" key="1">
    <source>
        <dbReference type="ARBA" id="ARBA00006987"/>
    </source>
</evidence>
<dbReference type="Proteomes" id="UP001203665">
    <property type="component" value="Unassembled WGS sequence"/>
</dbReference>
<dbReference type="Gene3D" id="3.40.190.10">
    <property type="entry name" value="Periplasmic binding protein-like II"/>
    <property type="match status" value="1"/>
</dbReference>